<name>A0A843XSZ1_COLES</name>
<protein>
    <submittedName>
        <fullName evidence="1">Uncharacterized protein</fullName>
    </submittedName>
</protein>
<evidence type="ECO:0000313" key="1">
    <source>
        <dbReference type="EMBL" id="MQM23014.1"/>
    </source>
</evidence>
<dbReference type="Proteomes" id="UP000652761">
    <property type="component" value="Unassembled WGS sequence"/>
</dbReference>
<gene>
    <name evidence="1" type="ORF">Taro_056076</name>
</gene>
<evidence type="ECO:0000313" key="2">
    <source>
        <dbReference type="Proteomes" id="UP000652761"/>
    </source>
</evidence>
<dbReference type="EMBL" id="NMUH01014752">
    <property type="protein sequence ID" value="MQM23014.1"/>
    <property type="molecule type" value="Genomic_DNA"/>
</dbReference>
<keyword evidence="2" id="KW-1185">Reference proteome</keyword>
<reference evidence="1" key="1">
    <citation type="submission" date="2017-07" db="EMBL/GenBank/DDBJ databases">
        <title>Taro Niue Genome Assembly and Annotation.</title>
        <authorList>
            <person name="Atibalentja N."/>
            <person name="Keating K."/>
            <person name="Fields C.J."/>
        </authorList>
    </citation>
    <scope>NUCLEOTIDE SEQUENCE</scope>
    <source>
        <strain evidence="1">Niue_2</strain>
        <tissue evidence="1">Leaf</tissue>
    </source>
</reference>
<sequence>MLPSPCVHVCMVCGRHGIEDPVGLPPYWCRDGSARRDIRGGISPFRRDLIATRLAVVMRPSRRASQSRHAVRACLGWPTTLLRLRVCLSLAGLVMCYKPVVQRGIVVLPRLFARCSTLEGLSPV</sequence>
<proteinExistence type="predicted"/>
<dbReference type="AlphaFoldDB" id="A0A843XSZ1"/>
<comment type="caution">
    <text evidence="1">The sequence shown here is derived from an EMBL/GenBank/DDBJ whole genome shotgun (WGS) entry which is preliminary data.</text>
</comment>
<organism evidence="1 2">
    <name type="scientific">Colocasia esculenta</name>
    <name type="common">Wild taro</name>
    <name type="synonym">Arum esculentum</name>
    <dbReference type="NCBI Taxonomy" id="4460"/>
    <lineage>
        <taxon>Eukaryota</taxon>
        <taxon>Viridiplantae</taxon>
        <taxon>Streptophyta</taxon>
        <taxon>Embryophyta</taxon>
        <taxon>Tracheophyta</taxon>
        <taxon>Spermatophyta</taxon>
        <taxon>Magnoliopsida</taxon>
        <taxon>Liliopsida</taxon>
        <taxon>Araceae</taxon>
        <taxon>Aroideae</taxon>
        <taxon>Colocasieae</taxon>
        <taxon>Colocasia</taxon>
    </lineage>
</organism>
<accession>A0A843XSZ1</accession>